<dbReference type="AlphaFoldDB" id="A0A7S0HG81"/>
<dbReference type="EMBL" id="HBEO01012226">
    <property type="protein sequence ID" value="CAD8480146.1"/>
    <property type="molecule type" value="Transcribed_RNA"/>
</dbReference>
<sequence length="232" mass="25532">MYLDGEAHVRASVAMDLIVTGLVEEAKKKGKKVSVAYLGSPSTCVAVPKECYDASLQAQQEAPFWQKMLFLKPKVVEKVTADTGETIHFNNGLVVLQGPNYALAKTLQMWRAMLLREEEKIVVSTNIAPASRTLSVTHNSFLSTFLDGQGHFKPLLTFEAATASEVLALLLLHDIFSSLSSTHPSKPLANPLLLFSKKSIHGGLWRMPWQAESIGTPTFVLGKVWKYHPEGL</sequence>
<accession>A0A7S0HG81</accession>
<reference evidence="1" key="1">
    <citation type="submission" date="2021-01" db="EMBL/GenBank/DDBJ databases">
        <authorList>
            <person name="Corre E."/>
            <person name="Pelletier E."/>
            <person name="Niang G."/>
            <person name="Scheremetjew M."/>
            <person name="Finn R."/>
            <person name="Kale V."/>
            <person name="Holt S."/>
            <person name="Cochrane G."/>
            <person name="Meng A."/>
            <person name="Brown T."/>
            <person name="Cohen L."/>
        </authorList>
    </citation>
    <scope>NUCLEOTIDE SEQUENCE</scope>
    <source>
        <strain evidence="1">CCMP325</strain>
    </source>
</reference>
<evidence type="ECO:0000313" key="1">
    <source>
        <dbReference type="EMBL" id="CAD8480146.1"/>
    </source>
</evidence>
<gene>
    <name evidence="1" type="ORF">HPHI1048_LOCUS8321</name>
</gene>
<organism evidence="1">
    <name type="scientific">Hanusia phi</name>
    <dbReference type="NCBI Taxonomy" id="3032"/>
    <lineage>
        <taxon>Eukaryota</taxon>
        <taxon>Cryptophyceae</taxon>
        <taxon>Pyrenomonadales</taxon>
        <taxon>Geminigeraceae</taxon>
        <taxon>Hanusia</taxon>
    </lineage>
</organism>
<name>A0A7S0HG81_9CRYP</name>
<protein>
    <submittedName>
        <fullName evidence="1">Uncharacterized protein</fullName>
    </submittedName>
</protein>
<proteinExistence type="predicted"/>